<organism evidence="2 3">
    <name type="scientific">Pichia kudriavzevii</name>
    <name type="common">Yeast</name>
    <name type="synonym">Issatchenkia orientalis</name>
    <dbReference type="NCBI Taxonomy" id="4909"/>
    <lineage>
        <taxon>Eukaryota</taxon>
        <taxon>Fungi</taxon>
        <taxon>Dikarya</taxon>
        <taxon>Ascomycota</taxon>
        <taxon>Saccharomycotina</taxon>
        <taxon>Pichiomycetes</taxon>
        <taxon>Pichiales</taxon>
        <taxon>Pichiaceae</taxon>
        <taxon>Pichia</taxon>
    </lineage>
</organism>
<keyword evidence="1" id="KW-0472">Membrane</keyword>
<evidence type="ECO:0000256" key="1">
    <source>
        <dbReference type="SAM" id="Phobius"/>
    </source>
</evidence>
<feature type="non-terminal residue" evidence="2">
    <location>
        <position position="61"/>
    </location>
</feature>
<dbReference type="Proteomes" id="UP000029867">
    <property type="component" value="Unassembled WGS sequence"/>
</dbReference>
<evidence type="ECO:0000313" key="3">
    <source>
        <dbReference type="Proteomes" id="UP000029867"/>
    </source>
</evidence>
<keyword evidence="1" id="KW-0812">Transmembrane</keyword>
<sequence>MSLQLVKSRLQTIRQQDNESNGDASLLTCFLLCFVTILEWIAREFEYWMQWFNRYAYSYLS</sequence>
<dbReference type="AlphaFoldDB" id="A0A099NKL5"/>
<dbReference type="VEuPathDB" id="FungiDB:C5L36_0B11980"/>
<keyword evidence="1" id="KW-1133">Transmembrane helix</keyword>
<dbReference type="EMBL" id="JQFK01002258">
    <property type="protein sequence ID" value="KGK32442.1"/>
    <property type="molecule type" value="Genomic_DNA"/>
</dbReference>
<evidence type="ECO:0000313" key="2">
    <source>
        <dbReference type="EMBL" id="KGK32442.1"/>
    </source>
</evidence>
<accession>A0A099NKL5</accession>
<name>A0A099NKL5_PICKU</name>
<reference evidence="3" key="1">
    <citation type="journal article" date="2014" name="Microb. Cell Fact.">
        <title>Exploiting Issatchenkia orientalis SD108 for succinic acid production.</title>
        <authorList>
            <person name="Xiao H."/>
            <person name="Shao Z."/>
            <person name="Jiang Y."/>
            <person name="Dole S."/>
            <person name="Zhao H."/>
        </authorList>
    </citation>
    <scope>NUCLEOTIDE SEQUENCE [LARGE SCALE GENOMIC DNA]</scope>
    <source>
        <strain evidence="3">SD108</strain>
    </source>
</reference>
<gene>
    <name evidence="2" type="ORF">JL09_g6951</name>
</gene>
<proteinExistence type="predicted"/>
<feature type="transmembrane region" description="Helical" evidence="1">
    <location>
        <begin position="24"/>
        <end position="42"/>
    </location>
</feature>
<protein>
    <submittedName>
        <fullName evidence="2">Uncharacterized protein</fullName>
    </submittedName>
</protein>
<comment type="caution">
    <text evidence="2">The sequence shown here is derived from an EMBL/GenBank/DDBJ whole genome shotgun (WGS) entry which is preliminary data.</text>
</comment>
<dbReference type="HOGENOM" id="CLU_3074236_0_0_1"/>